<dbReference type="Pfam" id="PF00941">
    <property type="entry name" value="FAD_binding_5"/>
    <property type="match status" value="1"/>
</dbReference>
<dbReference type="PROSITE" id="PS51387">
    <property type="entry name" value="FAD_PCMH"/>
    <property type="match status" value="1"/>
</dbReference>
<dbReference type="InterPro" id="IPR016169">
    <property type="entry name" value="FAD-bd_PCMH_sub2"/>
</dbReference>
<proteinExistence type="predicted"/>
<dbReference type="RefSeq" id="WP_140010521.1">
    <property type="nucleotide sequence ID" value="NZ_JBHMDG010000004.1"/>
</dbReference>
<accession>A0ABV5K684</accession>
<evidence type="ECO:0000313" key="2">
    <source>
        <dbReference type="EMBL" id="MFB9312220.1"/>
    </source>
</evidence>
<feature type="domain" description="FAD-binding PCMH-type" evidence="1">
    <location>
        <begin position="1"/>
        <end position="185"/>
    </location>
</feature>
<dbReference type="InterPro" id="IPR016166">
    <property type="entry name" value="FAD-bd_PCMH"/>
</dbReference>
<gene>
    <name evidence="2" type="ORF">ACFFRI_04105</name>
</gene>
<dbReference type="PANTHER" id="PTHR42659:SF9">
    <property type="entry name" value="XANTHINE DEHYDROGENASE FAD-BINDING SUBUNIT XDHB-RELATED"/>
    <property type="match status" value="1"/>
</dbReference>
<organism evidence="2 3">
    <name type="scientific">Nocardioides plantarum</name>
    <dbReference type="NCBI Taxonomy" id="29299"/>
    <lineage>
        <taxon>Bacteria</taxon>
        <taxon>Bacillati</taxon>
        <taxon>Actinomycetota</taxon>
        <taxon>Actinomycetes</taxon>
        <taxon>Propionibacteriales</taxon>
        <taxon>Nocardioidaceae</taxon>
        <taxon>Nocardioides</taxon>
    </lineage>
</organism>
<dbReference type="InterPro" id="IPR036318">
    <property type="entry name" value="FAD-bd_PCMH-like_sf"/>
</dbReference>
<evidence type="ECO:0000259" key="1">
    <source>
        <dbReference type="PROSITE" id="PS51387"/>
    </source>
</evidence>
<evidence type="ECO:0000313" key="3">
    <source>
        <dbReference type="Proteomes" id="UP001589750"/>
    </source>
</evidence>
<dbReference type="SUPFAM" id="SSF56176">
    <property type="entry name" value="FAD-binding/transporter-associated domain-like"/>
    <property type="match status" value="1"/>
</dbReference>
<keyword evidence="3" id="KW-1185">Reference proteome</keyword>
<sequence length="278" mass="29095">MDLTTVTSYRHARERGDLRLVPGEAVVAGGTWVFSTPQPSTTGLVDLTTLGWPAWETPGSGLPDGLPEGLPEGVALRVAATCTVTQVQDAPWSSEVASLVRSCAEAFLMSFKIQRLATVGGNLCLALPAGAMISLFAALGAEVVVWTPDGDERRESVESFVRGPGRTSLAPGEVVRALDVPDHGAARFAFRRTSLAALGRSASVVVGRLDRDVVRLVVTAATPRPLVLSVGPDDDPAALLGAVDHWYDDPHGAPDWRAAVTATLAAQVCAELRAEAVG</sequence>
<dbReference type="EMBL" id="JBHMDG010000004">
    <property type="protein sequence ID" value="MFB9312220.1"/>
    <property type="molecule type" value="Genomic_DNA"/>
</dbReference>
<comment type="caution">
    <text evidence="2">The sequence shown here is derived from an EMBL/GenBank/DDBJ whole genome shotgun (WGS) entry which is preliminary data.</text>
</comment>
<dbReference type="Proteomes" id="UP001589750">
    <property type="component" value="Unassembled WGS sequence"/>
</dbReference>
<dbReference type="Gene3D" id="3.30.465.10">
    <property type="match status" value="1"/>
</dbReference>
<reference evidence="2 3" key="1">
    <citation type="submission" date="2024-09" db="EMBL/GenBank/DDBJ databases">
        <authorList>
            <person name="Sun Q."/>
            <person name="Mori K."/>
        </authorList>
    </citation>
    <scope>NUCLEOTIDE SEQUENCE [LARGE SCALE GENOMIC DNA]</scope>
    <source>
        <strain evidence="2 3">JCM 9626</strain>
    </source>
</reference>
<dbReference type="InterPro" id="IPR051312">
    <property type="entry name" value="Diverse_Substr_Oxidored"/>
</dbReference>
<dbReference type="InterPro" id="IPR002346">
    <property type="entry name" value="Mopterin_DH_FAD-bd"/>
</dbReference>
<dbReference type="PANTHER" id="PTHR42659">
    <property type="entry name" value="XANTHINE DEHYDROGENASE SUBUNIT C-RELATED"/>
    <property type="match status" value="1"/>
</dbReference>
<name>A0ABV5K684_9ACTN</name>
<protein>
    <submittedName>
        <fullName evidence="2">FAD binding domain-containing protein</fullName>
    </submittedName>
</protein>